<accession>A0A3B1A6L0</accession>
<dbReference type="InterPro" id="IPR027363">
    <property type="entry name" value="M1Pi_N"/>
</dbReference>
<evidence type="ECO:0000256" key="1">
    <source>
        <dbReference type="ARBA" id="ARBA00023235"/>
    </source>
</evidence>
<dbReference type="PANTHER" id="PTHR43475">
    <property type="entry name" value="METHYLTHIORIBOSE-1-PHOSPHATE ISOMERASE"/>
    <property type="match status" value="1"/>
</dbReference>
<dbReference type="NCBIfam" id="NF004326">
    <property type="entry name" value="PRK05720.1"/>
    <property type="match status" value="1"/>
</dbReference>
<dbReference type="GO" id="GO:0046523">
    <property type="term" value="F:S-methyl-5-thioribose-1-phosphate isomerase activity"/>
    <property type="evidence" value="ECO:0007669"/>
    <property type="project" value="UniProtKB-EC"/>
</dbReference>
<dbReference type="InterPro" id="IPR011559">
    <property type="entry name" value="Initiation_fac_2B_a/b/d"/>
</dbReference>
<proteinExistence type="inferred from homology"/>
<sequence>MDNEGIQPVQWRDNQLLLLDQRILPEQTVYLHYSKSSEAADAITDMVVRGAPAIGVTAGYAMVLAAGEAMVLSADNWLQKITPFVDYLAKARPTAINLHWAIVRMQACIANLDAGLDNNKALAALLDEAKAIHSEDIQANKTMGEFASALLPENCGVLTHCNAGALATGGYGTALGVIRSGVANGKITKVYADETRPWLQGARLTAWELLQDNIPVTLIADSAAAYLMQQGKVQWIVVGSDRIAANGDVANKIGTYSLAVAAKYHGIKFMVAAPTSTIDMAMPSGEGIPIESRPKDEVLAVMGQRVAAEGADSWNPVFDVTPASLVDAIVTEKGVVKNPTTDKILAMMQSGD</sequence>
<dbReference type="Pfam" id="PF01008">
    <property type="entry name" value="IF-2B"/>
    <property type="match status" value="1"/>
</dbReference>
<dbReference type="SUPFAM" id="SSF100950">
    <property type="entry name" value="NagB/RpiA/CoA transferase-like"/>
    <property type="match status" value="1"/>
</dbReference>
<dbReference type="HAMAP" id="MF_01678">
    <property type="entry name" value="Salvage_MtnA"/>
    <property type="match status" value="1"/>
</dbReference>
<dbReference type="InterPro" id="IPR042529">
    <property type="entry name" value="IF_2B-like_C"/>
</dbReference>
<dbReference type="EC" id="5.3.1.23" evidence="2"/>
<name>A0A3B1A6L0_9ZZZZ</name>
<dbReference type="NCBIfam" id="TIGR00524">
    <property type="entry name" value="eIF-2B_rel"/>
    <property type="match status" value="1"/>
</dbReference>
<evidence type="ECO:0000313" key="2">
    <source>
        <dbReference type="EMBL" id="VAW95382.1"/>
    </source>
</evidence>
<dbReference type="Gene3D" id="1.20.120.420">
    <property type="entry name" value="translation initiation factor eif-2b, domain 1"/>
    <property type="match status" value="1"/>
</dbReference>
<protein>
    <submittedName>
        <fullName evidence="2">Methylthioribose-1-phosphate isomerase</fullName>
        <ecNumber evidence="2">5.3.1.23</ecNumber>
    </submittedName>
</protein>
<gene>
    <name evidence="2" type="ORF">MNBD_GAMMA23-989</name>
</gene>
<dbReference type="PANTHER" id="PTHR43475:SF1">
    <property type="entry name" value="METHYLTHIORIBOSE-1-PHOSPHATE ISOMERASE"/>
    <property type="match status" value="1"/>
</dbReference>
<dbReference type="FunFam" id="1.20.120.420:FF:000003">
    <property type="entry name" value="Methylthioribose-1-phosphate isomerase"/>
    <property type="match status" value="1"/>
</dbReference>
<dbReference type="InterPro" id="IPR037171">
    <property type="entry name" value="NagB/RpiA_transferase-like"/>
</dbReference>
<dbReference type="EMBL" id="UOFT01000045">
    <property type="protein sequence ID" value="VAW95382.1"/>
    <property type="molecule type" value="Genomic_DNA"/>
</dbReference>
<organism evidence="2">
    <name type="scientific">hydrothermal vent metagenome</name>
    <dbReference type="NCBI Taxonomy" id="652676"/>
    <lineage>
        <taxon>unclassified sequences</taxon>
        <taxon>metagenomes</taxon>
        <taxon>ecological metagenomes</taxon>
    </lineage>
</organism>
<dbReference type="Gene3D" id="3.40.50.10470">
    <property type="entry name" value="Translation initiation factor eif-2b, domain 2"/>
    <property type="match status" value="1"/>
</dbReference>
<keyword evidence="1 2" id="KW-0413">Isomerase</keyword>
<dbReference type="InterPro" id="IPR005251">
    <property type="entry name" value="IF-M1Pi"/>
</dbReference>
<dbReference type="GO" id="GO:0019509">
    <property type="term" value="P:L-methionine salvage from methylthioadenosine"/>
    <property type="evidence" value="ECO:0007669"/>
    <property type="project" value="TreeGrafter"/>
</dbReference>
<reference evidence="2" key="1">
    <citation type="submission" date="2018-06" db="EMBL/GenBank/DDBJ databases">
        <authorList>
            <person name="Zhirakovskaya E."/>
        </authorList>
    </citation>
    <scope>NUCLEOTIDE SEQUENCE</scope>
</reference>
<dbReference type="AlphaFoldDB" id="A0A3B1A6L0"/>
<dbReference type="NCBIfam" id="TIGR00512">
    <property type="entry name" value="salvage_mtnA"/>
    <property type="match status" value="1"/>
</dbReference>
<dbReference type="FunFam" id="3.40.50.10470:FF:000006">
    <property type="entry name" value="Methylthioribose-1-phosphate isomerase"/>
    <property type="match status" value="1"/>
</dbReference>
<dbReference type="InterPro" id="IPR000649">
    <property type="entry name" value="IF-2B-related"/>
</dbReference>